<dbReference type="Gene3D" id="3.90.550.10">
    <property type="entry name" value="Spore Coat Polysaccharide Biosynthesis Protein SpsA, Chain A"/>
    <property type="match status" value="1"/>
</dbReference>
<dbReference type="PANTHER" id="PTHR22916">
    <property type="entry name" value="GLYCOSYLTRANSFERASE"/>
    <property type="match status" value="1"/>
</dbReference>
<dbReference type="InterPro" id="IPR029044">
    <property type="entry name" value="Nucleotide-diphossugar_trans"/>
</dbReference>
<dbReference type="KEGG" id="fcs:TRV642_0320"/>
<evidence type="ECO:0000313" key="5">
    <source>
        <dbReference type="Proteomes" id="UP001152749"/>
    </source>
</evidence>
<dbReference type="Proteomes" id="UP001152749">
    <property type="component" value="Chromosome"/>
</dbReference>
<keyword evidence="3" id="KW-0328">Glycosyltransferase</keyword>
<proteinExistence type="predicted"/>
<reference evidence="3" key="2">
    <citation type="submission" date="2022-09" db="EMBL/GenBank/DDBJ databases">
        <authorList>
            <person name="Duchaud E."/>
        </authorList>
    </citation>
    <scope>NUCLEOTIDE SEQUENCE</scope>
    <source>
        <strain evidence="3">TRV642</strain>
    </source>
</reference>
<evidence type="ECO:0000259" key="1">
    <source>
        <dbReference type="Pfam" id="PF00535"/>
    </source>
</evidence>
<dbReference type="GO" id="GO:0099621">
    <property type="term" value="F:undecaprenyl-phosphate 4-deoxy-4-formamido-L-arabinose transferase activity"/>
    <property type="evidence" value="ECO:0007669"/>
    <property type="project" value="UniProtKB-EC"/>
</dbReference>
<keyword evidence="4" id="KW-1185">Reference proteome</keyword>
<evidence type="ECO:0000313" key="3">
    <source>
        <dbReference type="EMBL" id="CAI2765398.1"/>
    </source>
</evidence>
<dbReference type="AlphaFoldDB" id="A0A9W4TEB6"/>
<name>A0A9W4TEB6_9FLAO</name>
<feature type="domain" description="Glycosyltransferase 2-like" evidence="1">
    <location>
        <begin position="10"/>
        <end position="134"/>
    </location>
</feature>
<dbReference type="GO" id="GO:0016758">
    <property type="term" value="F:hexosyltransferase activity"/>
    <property type="evidence" value="ECO:0007669"/>
    <property type="project" value="UniProtKB-ARBA"/>
</dbReference>
<evidence type="ECO:0000313" key="2">
    <source>
        <dbReference type="EMBL" id="CAA9202807.1"/>
    </source>
</evidence>
<dbReference type="EC" id="2.4.2.53" evidence="3"/>
<accession>A0A9W4TEB6</accession>
<dbReference type="Proteomes" id="UP000474567">
    <property type="component" value="Unassembled WGS sequence"/>
</dbReference>
<gene>
    <name evidence="3" type="primary">arnC</name>
    <name evidence="2" type="synonym">arnC_3</name>
    <name evidence="2" type="ORF">FLACOL7796_04451</name>
    <name evidence="3" type="ORF">TRV642_0320</name>
</gene>
<dbReference type="RefSeq" id="WP_173968246.1">
    <property type="nucleotide sequence ID" value="NZ_CADCST010000148.1"/>
</dbReference>
<organism evidence="3 5">
    <name type="scientific">Flavobacterium collinsii</name>
    <dbReference type="NCBI Taxonomy" id="1114861"/>
    <lineage>
        <taxon>Bacteria</taxon>
        <taxon>Pseudomonadati</taxon>
        <taxon>Bacteroidota</taxon>
        <taxon>Flavobacteriia</taxon>
        <taxon>Flavobacteriales</taxon>
        <taxon>Flavobacteriaceae</taxon>
        <taxon>Flavobacterium</taxon>
    </lineage>
</organism>
<keyword evidence="3" id="KW-0808">Transferase</keyword>
<dbReference type="EMBL" id="OX336425">
    <property type="protein sequence ID" value="CAI2765398.1"/>
    <property type="molecule type" value="Genomic_DNA"/>
</dbReference>
<sequence length="343" mass="39879">MIISITPKITVLMPVYNCESFIKEAIDSILNQTFSDFEFIIIDDASSDSTVSIIKKYKDSRIQLIVKPQNSGYTNSLNYGLSIAKGEYIARMDGDDISFPERFAKQVAFLDKNQETVLCGTAFKIIGTDTIITVPEYHDDIKLAMLKDCCIGHPTVMMRKSCLNNFSLIYDTKKEPAEDYDMWTRLLVVGKLHNLQEVLLNYRVHNSQVSHKRNEQQINIALEIKVNFLTNVGFEINDQTRNFLKKIISRRELVSFKEIMQFEDLKNELLLANQITFFEKTGFEEYLLEIKSNIFKDYFLEREKYSPTVYLQYLKISKKGAIKLKTWHEIKLLVKSIICYSKE</sequence>
<dbReference type="InterPro" id="IPR001173">
    <property type="entry name" value="Glyco_trans_2-like"/>
</dbReference>
<dbReference type="SUPFAM" id="SSF53448">
    <property type="entry name" value="Nucleotide-diphospho-sugar transferases"/>
    <property type="match status" value="1"/>
</dbReference>
<dbReference type="PANTHER" id="PTHR22916:SF3">
    <property type="entry name" value="UDP-GLCNAC:BETAGAL BETA-1,3-N-ACETYLGLUCOSAMINYLTRANSFERASE-LIKE PROTEIN 1"/>
    <property type="match status" value="1"/>
</dbReference>
<reference evidence="2 4" key="1">
    <citation type="submission" date="2020-02" db="EMBL/GenBank/DDBJ databases">
        <authorList>
            <person name="Criscuolo A."/>
        </authorList>
    </citation>
    <scope>NUCLEOTIDE SEQUENCE [LARGE SCALE GENOMIC DNA]</scope>
    <source>
        <strain evidence="2">CECT7796</strain>
    </source>
</reference>
<dbReference type="EMBL" id="CADCST010000148">
    <property type="protein sequence ID" value="CAA9202807.1"/>
    <property type="molecule type" value="Genomic_DNA"/>
</dbReference>
<evidence type="ECO:0000313" key="4">
    <source>
        <dbReference type="Proteomes" id="UP000474567"/>
    </source>
</evidence>
<protein>
    <submittedName>
        <fullName evidence="3">Undecaprenyl-phosphate 4-deoxy-4-formamido-L-arabinose transferase</fullName>
        <ecNumber evidence="3">2.4.2.53</ecNumber>
    </submittedName>
</protein>
<dbReference type="Pfam" id="PF00535">
    <property type="entry name" value="Glycos_transf_2"/>
    <property type="match status" value="1"/>
</dbReference>